<reference evidence="2" key="2">
    <citation type="submission" date="2020-11" db="EMBL/GenBank/DDBJ databases">
        <title>The chromosome-scale genome resource for two endophytic Fusarium species: F. culmorum and F. pseudograminearum.</title>
        <authorList>
            <person name="Yuan Z."/>
        </authorList>
    </citation>
    <scope>NUCLEOTIDE SEQUENCE</scope>
    <source>
        <strain evidence="2">Class2-1B</strain>
    </source>
</reference>
<evidence type="ECO:0000313" key="3">
    <source>
        <dbReference type="Proteomes" id="UP000241587"/>
    </source>
</evidence>
<reference evidence="1 3" key="1">
    <citation type="submission" date="2018-02" db="EMBL/GenBank/DDBJ databases">
        <title>Fusarium culmorum secondary metabolites in fungal-bacterial-plant interactions.</title>
        <authorList>
            <person name="Schmidt R."/>
        </authorList>
    </citation>
    <scope>NUCLEOTIDE SEQUENCE [LARGE SCALE GENOMIC DNA]</scope>
    <source>
        <strain evidence="1 3">PV</strain>
    </source>
</reference>
<dbReference type="OrthoDB" id="10548674at2759"/>
<evidence type="ECO:0000313" key="2">
    <source>
        <dbReference type="EMBL" id="QPC65766.1"/>
    </source>
</evidence>
<dbReference type="AlphaFoldDB" id="A0A2T4GRC9"/>
<sequence length="147" mass="15277">MNSEFLSHPIPSQNHLKTTLNPPFNMYFSSLVAALAVGAFAAPTPQLKVEAVNDLVDVDSDNLAGLSTLLKGLGVTADPVKVLTPIGPGAKEKRQLKVEAVNDLVDVDSDNLAGLSTLLKGLGVTIPAKVLTPIGPGAKREAEAEQA</sequence>
<organism evidence="1 3">
    <name type="scientific">Fusarium culmorum</name>
    <dbReference type="NCBI Taxonomy" id="5516"/>
    <lineage>
        <taxon>Eukaryota</taxon>
        <taxon>Fungi</taxon>
        <taxon>Dikarya</taxon>
        <taxon>Ascomycota</taxon>
        <taxon>Pezizomycotina</taxon>
        <taxon>Sordariomycetes</taxon>
        <taxon>Hypocreomycetidae</taxon>
        <taxon>Hypocreales</taxon>
        <taxon>Nectriaceae</taxon>
        <taxon>Fusarium</taxon>
    </lineage>
</organism>
<dbReference type="EMBL" id="CP064750">
    <property type="protein sequence ID" value="QPC65766.1"/>
    <property type="molecule type" value="Genomic_DNA"/>
</dbReference>
<name>A0A2T4GRC9_FUSCU</name>
<keyword evidence="3" id="KW-1185">Reference proteome</keyword>
<dbReference type="Proteomes" id="UP000241587">
    <property type="component" value="Unassembled WGS sequence"/>
</dbReference>
<dbReference type="EMBL" id="PVEM01000008">
    <property type="protein sequence ID" value="PTD06104.1"/>
    <property type="molecule type" value="Genomic_DNA"/>
</dbReference>
<gene>
    <name evidence="1" type="ORF">FCULG_00012379</name>
    <name evidence="2" type="ORF">HYE67_007997</name>
</gene>
<protein>
    <submittedName>
        <fullName evidence="1">Uncharacterized protein</fullName>
    </submittedName>
</protein>
<evidence type="ECO:0000313" key="1">
    <source>
        <dbReference type="EMBL" id="PTD06104.1"/>
    </source>
</evidence>
<dbReference type="Proteomes" id="UP000663297">
    <property type="component" value="Chromosome 4"/>
</dbReference>
<proteinExistence type="predicted"/>
<accession>A0A2T4GRC9</accession>